<protein>
    <submittedName>
        <fullName evidence="4">Oxidoreductase</fullName>
    </submittedName>
</protein>
<dbReference type="Gene3D" id="3.40.50.720">
    <property type="entry name" value="NAD(P)-binding Rossmann-like Domain"/>
    <property type="match status" value="1"/>
</dbReference>
<evidence type="ECO:0000259" key="3">
    <source>
        <dbReference type="SMART" id="SM00822"/>
    </source>
</evidence>
<proteinExistence type="inferred from homology"/>
<dbReference type="AlphaFoldDB" id="A0A919SPK0"/>
<comment type="caution">
    <text evidence="4">The sequence shown here is derived from an EMBL/GenBank/DDBJ whole genome shotgun (WGS) entry which is preliminary data.</text>
</comment>
<dbReference type="FunFam" id="3.40.50.720:FF:000084">
    <property type="entry name" value="Short-chain dehydrogenase reductase"/>
    <property type="match status" value="1"/>
</dbReference>
<dbReference type="Pfam" id="PF13561">
    <property type="entry name" value="adh_short_C2"/>
    <property type="match status" value="1"/>
</dbReference>
<dbReference type="GO" id="GO:0050664">
    <property type="term" value="F:oxidoreductase activity, acting on NAD(P)H, oxygen as acceptor"/>
    <property type="evidence" value="ECO:0007669"/>
    <property type="project" value="TreeGrafter"/>
</dbReference>
<dbReference type="InterPro" id="IPR036291">
    <property type="entry name" value="NAD(P)-bd_dom_sf"/>
</dbReference>
<dbReference type="InterPro" id="IPR002347">
    <property type="entry name" value="SDR_fam"/>
</dbReference>
<sequence length="254" mass="26127">MGQLDGRTALVTGGSTGIGLATAQRFVAEGARVWITGRRQAELDAAAALLGDKATAVRSDVSRLDDLDRLFARIRDGGTGLDIVFANAGGGSALATIDALTPENFDRTFAINVRGTVFTVQKALPLLADGGSIVITGSSSASRGNAGFGDYSASKAAIRQFARTWATELAPRRIRVNVIVPGPTDTPGLRGIAQEPGHVQPLLDAMAGTVPLGRVAQPAEIAAAVLFLASDQSSYMTGSELFADGGEVQTFAAA</sequence>
<dbReference type="InterPro" id="IPR020904">
    <property type="entry name" value="Sc_DH/Rdtase_CS"/>
</dbReference>
<dbReference type="PANTHER" id="PTHR43008">
    <property type="entry name" value="BENZIL REDUCTASE"/>
    <property type="match status" value="1"/>
</dbReference>
<organism evidence="4 5">
    <name type="scientific">Winogradskya consettensis</name>
    <dbReference type="NCBI Taxonomy" id="113560"/>
    <lineage>
        <taxon>Bacteria</taxon>
        <taxon>Bacillati</taxon>
        <taxon>Actinomycetota</taxon>
        <taxon>Actinomycetes</taxon>
        <taxon>Micromonosporales</taxon>
        <taxon>Micromonosporaceae</taxon>
        <taxon>Winogradskya</taxon>
    </lineage>
</organism>
<comment type="similarity">
    <text evidence="1">Belongs to the short-chain dehydrogenases/reductases (SDR) family.</text>
</comment>
<evidence type="ECO:0000313" key="5">
    <source>
        <dbReference type="Proteomes" id="UP000680865"/>
    </source>
</evidence>
<dbReference type="RefSeq" id="WP_212998794.1">
    <property type="nucleotide sequence ID" value="NZ_BAAATW010000015.1"/>
</dbReference>
<dbReference type="PRINTS" id="PR00080">
    <property type="entry name" value="SDRFAMILY"/>
</dbReference>
<dbReference type="PROSITE" id="PS00061">
    <property type="entry name" value="ADH_SHORT"/>
    <property type="match status" value="1"/>
</dbReference>
<evidence type="ECO:0000256" key="2">
    <source>
        <dbReference type="ARBA" id="ARBA00023002"/>
    </source>
</evidence>
<evidence type="ECO:0000256" key="1">
    <source>
        <dbReference type="ARBA" id="ARBA00006484"/>
    </source>
</evidence>
<gene>
    <name evidence="4" type="ORF">Aco04nite_40570</name>
</gene>
<dbReference type="PANTHER" id="PTHR43008:SF4">
    <property type="entry name" value="CHAIN DEHYDROGENASE, PUTATIVE (AFU_ORTHOLOGUE AFUA_4G08710)-RELATED"/>
    <property type="match status" value="1"/>
</dbReference>
<accession>A0A919SPK0</accession>
<name>A0A919SPK0_9ACTN</name>
<dbReference type="SMART" id="SM00822">
    <property type="entry name" value="PKS_KR"/>
    <property type="match status" value="1"/>
</dbReference>
<keyword evidence="2" id="KW-0560">Oxidoreductase</keyword>
<dbReference type="InterPro" id="IPR057326">
    <property type="entry name" value="KR_dom"/>
</dbReference>
<dbReference type="Proteomes" id="UP000680865">
    <property type="component" value="Unassembled WGS sequence"/>
</dbReference>
<keyword evidence="5" id="KW-1185">Reference proteome</keyword>
<feature type="domain" description="Ketoreductase" evidence="3">
    <location>
        <begin position="7"/>
        <end position="186"/>
    </location>
</feature>
<reference evidence="4" key="1">
    <citation type="submission" date="2021-03" db="EMBL/GenBank/DDBJ databases">
        <title>Whole genome shotgun sequence of Actinoplanes consettensis NBRC 14913.</title>
        <authorList>
            <person name="Komaki H."/>
            <person name="Tamura T."/>
        </authorList>
    </citation>
    <scope>NUCLEOTIDE SEQUENCE</scope>
    <source>
        <strain evidence="4">NBRC 14913</strain>
    </source>
</reference>
<dbReference type="EMBL" id="BOQP01000021">
    <property type="protein sequence ID" value="GIM74493.1"/>
    <property type="molecule type" value="Genomic_DNA"/>
</dbReference>
<evidence type="ECO:0000313" key="4">
    <source>
        <dbReference type="EMBL" id="GIM74493.1"/>
    </source>
</evidence>
<dbReference type="SUPFAM" id="SSF51735">
    <property type="entry name" value="NAD(P)-binding Rossmann-fold domains"/>
    <property type="match status" value="1"/>
</dbReference>
<dbReference type="CDD" id="cd05233">
    <property type="entry name" value="SDR_c"/>
    <property type="match status" value="1"/>
</dbReference>
<dbReference type="PRINTS" id="PR00081">
    <property type="entry name" value="GDHRDH"/>
</dbReference>